<evidence type="ECO:0000313" key="1">
    <source>
        <dbReference type="EMBL" id="VVC34713.1"/>
    </source>
</evidence>
<organism evidence="1 2">
    <name type="scientific">Cinara cedri</name>
    <dbReference type="NCBI Taxonomy" id="506608"/>
    <lineage>
        <taxon>Eukaryota</taxon>
        <taxon>Metazoa</taxon>
        <taxon>Ecdysozoa</taxon>
        <taxon>Arthropoda</taxon>
        <taxon>Hexapoda</taxon>
        <taxon>Insecta</taxon>
        <taxon>Pterygota</taxon>
        <taxon>Neoptera</taxon>
        <taxon>Paraneoptera</taxon>
        <taxon>Hemiptera</taxon>
        <taxon>Sternorrhyncha</taxon>
        <taxon>Aphidomorpha</taxon>
        <taxon>Aphidoidea</taxon>
        <taxon>Aphididae</taxon>
        <taxon>Lachninae</taxon>
        <taxon>Cinara</taxon>
    </lineage>
</organism>
<sequence>MNCDTAKNLWEKLLSVYEQKSETSVTLIQQKFYRYSMNPNDNIAQHISKLESEIKTASAWDSMLYKAKTLLNLSLRLMVKEARKLQGQEVHNKTESSFSCVSTSKSPTRFRSRINYCKRKNFNPGKGAKICSKHFKLKDYNQSHLLRQQLMPNIKVKVKLNGNVVPTVPQNIPSTSNLSERKKNIKPSFWSFENNKYKSSDVDDVEDDNLVVITSESFGAILAVQTICENGHIFKWISQSLSGKRVVGNILIEAALTLSDDQHRQNNINKLKMDRSIWLAGDSQFDSLGFCAKYCTYSVMDGRSSKIIDFKITQKEMIDTREFVVIFEHLYPDIEHKFDVWHLSKSLSKRLRTLEKNHHSAFMWKTSIINHLWRSSQMCNDNGTELKKKCEHDPLTDKEIKKKLWIPKNNDSYFALNKIVTNKDLLKNVFHAKHFIHTGRLESYQNIRLKYNMPKSIHLKCEGMYIRSIIAILDHNNNTDKKIIEDKMVYSKTEVVTQLIFHIEGKTRSLNKRQKSSHKGKLIADLMLYKSIPESPLRPIYFTSFNLLRPVSISEMLTLQLLGRSCCKNGISNVTLLGDVYMKLKWAANKLETIIEPAHYLALYKRIATELLSVL</sequence>
<dbReference type="EMBL" id="CABPRJ010001009">
    <property type="protein sequence ID" value="VVC34713.1"/>
    <property type="molecule type" value="Genomic_DNA"/>
</dbReference>
<dbReference type="OrthoDB" id="6612336at2759"/>
<proteinExistence type="predicted"/>
<dbReference type="Pfam" id="PF14223">
    <property type="entry name" value="Retrotran_gag_2"/>
    <property type="match status" value="1"/>
</dbReference>
<accession>A0A5E4MT95</accession>
<dbReference type="Proteomes" id="UP000325440">
    <property type="component" value="Unassembled WGS sequence"/>
</dbReference>
<name>A0A5E4MT95_9HEMI</name>
<keyword evidence="2" id="KW-1185">Reference proteome</keyword>
<evidence type="ECO:0000313" key="2">
    <source>
        <dbReference type="Proteomes" id="UP000325440"/>
    </source>
</evidence>
<reference evidence="1 2" key="1">
    <citation type="submission" date="2019-08" db="EMBL/GenBank/DDBJ databases">
        <authorList>
            <person name="Alioto T."/>
            <person name="Alioto T."/>
            <person name="Gomez Garrido J."/>
        </authorList>
    </citation>
    <scope>NUCLEOTIDE SEQUENCE [LARGE SCALE GENOMIC DNA]</scope>
</reference>
<evidence type="ECO:0008006" key="3">
    <source>
        <dbReference type="Google" id="ProtNLM"/>
    </source>
</evidence>
<dbReference type="PANTHER" id="PTHR31751:SF42">
    <property type="entry name" value="PROTEIN CBG10204"/>
    <property type="match status" value="1"/>
</dbReference>
<protein>
    <recommendedName>
        <fullName evidence="3">THAP-type domain-containing protein</fullName>
    </recommendedName>
</protein>
<dbReference type="PANTHER" id="PTHR31751">
    <property type="entry name" value="SI:CH211-108C17.2-RELATED-RELATED"/>
    <property type="match status" value="1"/>
</dbReference>
<gene>
    <name evidence="1" type="ORF">CINCED_3A014613</name>
</gene>
<dbReference type="AlphaFoldDB" id="A0A5E4MT95"/>